<accession>A0AAN8TRM2</accession>
<gene>
    <name evidence="1" type="ORF">RDI58_010815</name>
</gene>
<dbReference type="InterPro" id="IPR053151">
    <property type="entry name" value="RNase_H-like"/>
</dbReference>
<dbReference type="PANTHER" id="PTHR47723:SF24">
    <property type="entry name" value="RNASE H TYPE-1 DOMAIN-CONTAINING PROTEIN"/>
    <property type="match status" value="1"/>
</dbReference>
<dbReference type="InterPro" id="IPR012337">
    <property type="entry name" value="RNaseH-like_sf"/>
</dbReference>
<organism evidence="1 2">
    <name type="scientific">Solanum bulbocastanum</name>
    <name type="common">Wild potato</name>
    <dbReference type="NCBI Taxonomy" id="147425"/>
    <lineage>
        <taxon>Eukaryota</taxon>
        <taxon>Viridiplantae</taxon>
        <taxon>Streptophyta</taxon>
        <taxon>Embryophyta</taxon>
        <taxon>Tracheophyta</taxon>
        <taxon>Spermatophyta</taxon>
        <taxon>Magnoliopsida</taxon>
        <taxon>eudicotyledons</taxon>
        <taxon>Gunneridae</taxon>
        <taxon>Pentapetalae</taxon>
        <taxon>asterids</taxon>
        <taxon>lamiids</taxon>
        <taxon>Solanales</taxon>
        <taxon>Solanaceae</taxon>
        <taxon>Solanoideae</taxon>
        <taxon>Solaneae</taxon>
        <taxon>Solanum</taxon>
    </lineage>
</organism>
<evidence type="ECO:0000313" key="2">
    <source>
        <dbReference type="Proteomes" id="UP001371456"/>
    </source>
</evidence>
<reference evidence="1 2" key="1">
    <citation type="submission" date="2024-02" db="EMBL/GenBank/DDBJ databases">
        <title>de novo genome assembly of Solanum bulbocastanum strain 11H21.</title>
        <authorList>
            <person name="Hosaka A.J."/>
        </authorList>
    </citation>
    <scope>NUCLEOTIDE SEQUENCE [LARGE SCALE GENOMIC DNA]</scope>
    <source>
        <tissue evidence="1">Young leaves</tissue>
    </source>
</reference>
<dbReference type="InterPro" id="IPR036397">
    <property type="entry name" value="RNaseH_sf"/>
</dbReference>
<dbReference type="GO" id="GO:0003676">
    <property type="term" value="F:nucleic acid binding"/>
    <property type="evidence" value="ECO:0007669"/>
    <property type="project" value="InterPro"/>
</dbReference>
<evidence type="ECO:0008006" key="3">
    <source>
        <dbReference type="Google" id="ProtNLM"/>
    </source>
</evidence>
<dbReference type="SUPFAM" id="SSF53098">
    <property type="entry name" value="Ribonuclease H-like"/>
    <property type="match status" value="1"/>
</dbReference>
<dbReference type="AlphaFoldDB" id="A0AAN8TRM2"/>
<name>A0AAN8TRM2_SOLBU</name>
<comment type="caution">
    <text evidence="1">The sequence shown here is derived from an EMBL/GenBank/DDBJ whole genome shotgun (WGS) entry which is preliminary data.</text>
</comment>
<sequence length="120" mass="13744">MENLIHQVTRNVQLLLKLKIPQGRFSGKQWPEMVTEIGNYKTRIYHHILQWKFPKRGRLKCNIDGASNGNLGESSYGFCVRDHNGDIISAQANGIGIAINIEVEARAIQATLKVSKWQWW</sequence>
<dbReference type="PANTHER" id="PTHR47723">
    <property type="entry name" value="OS05G0353850 PROTEIN"/>
    <property type="match status" value="1"/>
</dbReference>
<keyword evidence="2" id="KW-1185">Reference proteome</keyword>
<dbReference type="Gene3D" id="3.30.420.10">
    <property type="entry name" value="Ribonuclease H-like superfamily/Ribonuclease H"/>
    <property type="match status" value="1"/>
</dbReference>
<dbReference type="EMBL" id="JBANQN010000004">
    <property type="protein sequence ID" value="KAK6791734.1"/>
    <property type="molecule type" value="Genomic_DNA"/>
</dbReference>
<dbReference type="Proteomes" id="UP001371456">
    <property type="component" value="Unassembled WGS sequence"/>
</dbReference>
<proteinExistence type="predicted"/>
<protein>
    <recommendedName>
        <fullName evidence="3">RNase H type-1 domain-containing protein</fullName>
    </recommendedName>
</protein>
<evidence type="ECO:0000313" key="1">
    <source>
        <dbReference type="EMBL" id="KAK6791734.1"/>
    </source>
</evidence>